<organism evidence="4 5">
    <name type="scientific">Chionoecetes opilio</name>
    <name type="common">Atlantic snow crab</name>
    <name type="synonym">Cancer opilio</name>
    <dbReference type="NCBI Taxonomy" id="41210"/>
    <lineage>
        <taxon>Eukaryota</taxon>
        <taxon>Metazoa</taxon>
        <taxon>Ecdysozoa</taxon>
        <taxon>Arthropoda</taxon>
        <taxon>Crustacea</taxon>
        <taxon>Multicrustacea</taxon>
        <taxon>Malacostraca</taxon>
        <taxon>Eumalacostraca</taxon>
        <taxon>Eucarida</taxon>
        <taxon>Decapoda</taxon>
        <taxon>Pleocyemata</taxon>
        <taxon>Brachyura</taxon>
        <taxon>Eubrachyura</taxon>
        <taxon>Majoidea</taxon>
        <taxon>Majidae</taxon>
        <taxon>Chionoecetes</taxon>
    </lineage>
</organism>
<dbReference type="PANTHER" id="PTHR12187:SF11">
    <property type="entry name" value="PHOSPHATIDYLINOSITOL-3,4-BISPHOSPHATE 4-PHOSPHATASE"/>
    <property type="match status" value="1"/>
</dbReference>
<name>A0A8J4Y8X5_CHIOP</name>
<dbReference type="PANTHER" id="PTHR12187">
    <property type="entry name" value="AGAP000124-PA"/>
    <property type="match status" value="1"/>
</dbReference>
<evidence type="ECO:0000256" key="3">
    <source>
        <dbReference type="SAM" id="MobiDB-lite"/>
    </source>
</evidence>
<keyword evidence="5" id="KW-1185">Reference proteome</keyword>
<feature type="compositionally biased region" description="Polar residues" evidence="3">
    <location>
        <begin position="428"/>
        <end position="438"/>
    </location>
</feature>
<keyword evidence="2" id="KW-0443">Lipid metabolism</keyword>
<proteinExistence type="predicted"/>
<dbReference type="AlphaFoldDB" id="A0A8J4Y8X5"/>
<feature type="region of interest" description="Disordered" evidence="3">
    <location>
        <begin position="202"/>
        <end position="245"/>
    </location>
</feature>
<dbReference type="GO" id="GO:0016316">
    <property type="term" value="F:phosphatidylinositol-3,4-bisphosphate 4-phosphatase activity"/>
    <property type="evidence" value="ECO:0007669"/>
    <property type="project" value="InterPro"/>
</dbReference>
<feature type="region of interest" description="Disordered" evidence="3">
    <location>
        <begin position="389"/>
        <end position="489"/>
    </location>
</feature>
<dbReference type="EMBL" id="JACEEZ010008232">
    <property type="protein sequence ID" value="KAG0723460.1"/>
    <property type="molecule type" value="Genomic_DNA"/>
</dbReference>
<sequence length="601" mass="66162">MLQKAKSSRRTPGGGDKAWASEAAVEGIKRLRQEVVTLLRALLVTLRQNDTQTLTPLLTKLQDKTRSLLNVIEPSLVEEAFEFLDQIRVPQNPSRMLTLATRTYSNYNISGYLSPETALDLELMSPDTPGLPKCGNPEHRQSEERTCSGMKDMDIMDGQENSIYRPTDEPEPWDLIQLNVQASIMCLTSKLKTYCSRVNESREKEMSESVSGELPNEPQSQEGDSKQQDDNTIESPNDGTDATQSQGCVTEAQNITSSLAAQTQAMISSSVGSDSSHASGKSMSSSLGATRNESQRSSCSATPDESPCEEDSGIGLERVTSEVERTDCISDGGLSVEEERREELLPLDKTEVKRGERDEQVVNSDVRYGSDTSVIKSSKLESIMEQSIEDLGPSLEGEGKSNKVSSDGATLCPENGTVSEKESEMNDRNLSVNGNGEQEITHEHNGEENDNKLNATDETKGEKIESKGKESSEITSCSEKLQNHKGGSTEEEVDWVAEVRPSMKKLRQAMDGLMRTARLVHSVFRLQQTPEAAQQAHNIKYRRDICFSQALTSLVTGLMTRLWCRKADPLFVTVLAHLGPLAEFECLVSCHGWVILVVLVS</sequence>
<comment type="caution">
    <text evidence="4">The sequence shown here is derived from an EMBL/GenBank/DDBJ whole genome shotgun (WGS) entry which is preliminary data.</text>
</comment>
<reference evidence="4" key="1">
    <citation type="submission" date="2020-07" db="EMBL/GenBank/DDBJ databases">
        <title>The High-quality genome of the commercially important snow crab, Chionoecetes opilio.</title>
        <authorList>
            <person name="Jeong J.-H."/>
            <person name="Ryu S."/>
        </authorList>
    </citation>
    <scope>NUCLEOTIDE SEQUENCE</scope>
    <source>
        <strain evidence="4">MADBK_172401_WGS</strain>
        <tissue evidence="4">Digestive gland</tissue>
    </source>
</reference>
<evidence type="ECO:0000313" key="4">
    <source>
        <dbReference type="EMBL" id="KAG0723460.1"/>
    </source>
</evidence>
<evidence type="ECO:0000313" key="5">
    <source>
        <dbReference type="Proteomes" id="UP000770661"/>
    </source>
</evidence>
<feature type="compositionally biased region" description="Polar residues" evidence="3">
    <location>
        <begin position="233"/>
        <end position="245"/>
    </location>
</feature>
<gene>
    <name evidence="4" type="primary">Inpp4b</name>
    <name evidence="4" type="ORF">GWK47_042675</name>
</gene>
<dbReference type="Proteomes" id="UP000770661">
    <property type="component" value="Unassembled WGS sequence"/>
</dbReference>
<evidence type="ECO:0000256" key="1">
    <source>
        <dbReference type="ARBA" id="ARBA00022801"/>
    </source>
</evidence>
<feature type="compositionally biased region" description="Basic and acidic residues" evidence="3">
    <location>
        <begin position="319"/>
        <end position="328"/>
    </location>
</feature>
<feature type="compositionally biased region" description="Polar residues" evidence="3">
    <location>
        <begin position="289"/>
        <end position="303"/>
    </location>
</feature>
<dbReference type="OrthoDB" id="159395at2759"/>
<dbReference type="GO" id="GO:0005737">
    <property type="term" value="C:cytoplasm"/>
    <property type="evidence" value="ECO:0007669"/>
    <property type="project" value="TreeGrafter"/>
</dbReference>
<keyword evidence="1" id="KW-0378">Hydrolase</keyword>
<evidence type="ECO:0000256" key="2">
    <source>
        <dbReference type="ARBA" id="ARBA00023098"/>
    </source>
</evidence>
<feature type="compositionally biased region" description="Basic and acidic residues" evidence="3">
    <location>
        <begin position="439"/>
        <end position="472"/>
    </location>
</feature>
<protein>
    <submittedName>
        <fullName evidence="4">Type II inositol 3,4-bisphosphate 4-phosphatase</fullName>
    </submittedName>
</protein>
<dbReference type="InterPro" id="IPR039034">
    <property type="entry name" value="INPP4"/>
</dbReference>
<feature type="compositionally biased region" description="Low complexity" evidence="3">
    <location>
        <begin position="268"/>
        <end position="288"/>
    </location>
</feature>
<feature type="region of interest" description="Disordered" evidence="3">
    <location>
        <begin position="268"/>
        <end position="334"/>
    </location>
</feature>
<accession>A0A8J4Y8X5</accession>